<feature type="compositionally biased region" description="Basic and acidic residues" evidence="1">
    <location>
        <begin position="301"/>
        <end position="312"/>
    </location>
</feature>
<evidence type="ECO:0000313" key="2">
    <source>
        <dbReference type="EMBL" id="KAE9089474.1"/>
    </source>
</evidence>
<feature type="compositionally biased region" description="Basic and acidic residues" evidence="1">
    <location>
        <begin position="344"/>
        <end position="354"/>
    </location>
</feature>
<feature type="region of interest" description="Disordered" evidence="1">
    <location>
        <begin position="190"/>
        <end position="445"/>
    </location>
</feature>
<feature type="compositionally biased region" description="Acidic residues" evidence="1">
    <location>
        <begin position="192"/>
        <end position="208"/>
    </location>
</feature>
<organism evidence="2 3">
    <name type="scientific">Phytophthora fragariae</name>
    <dbReference type="NCBI Taxonomy" id="53985"/>
    <lineage>
        <taxon>Eukaryota</taxon>
        <taxon>Sar</taxon>
        <taxon>Stramenopiles</taxon>
        <taxon>Oomycota</taxon>
        <taxon>Peronosporomycetes</taxon>
        <taxon>Peronosporales</taxon>
        <taxon>Peronosporaceae</taxon>
        <taxon>Phytophthora</taxon>
    </lineage>
</organism>
<feature type="compositionally biased region" description="Basic residues" evidence="1">
    <location>
        <begin position="279"/>
        <end position="288"/>
    </location>
</feature>
<sequence length="445" mass="48589">MWMKGKMIGTTSYLVPMYAYKSSRHSTHGFQPNELMMGRKLRTPAELLRRSRVTHPHSTLQEYHEVLLQDLSKARELAAVALQKEQARQAMYYNQRNVRNGSEFRPGQLVWLYRPARGPGITKFGHRWRGPGKIIEATGYDNYLIQMLESGQELVTHCSFLLSYYYPTHLLEQMGKDIAADLREEAVAAADLDSDDEDDTVAEMEAPSDDQNSPETVGAAVVTSAATEPSRAETPRVATPARAEIAAAADEAAAAAPTEQPEADLTPRPDVQQPARRLSPARKQRRRAERPEPAAAAADQDQGRDAVPDRPRVRTKRPRAAPASSAIAGRTRAKIRKAPNAGVGRDDGRDESPSRAHAGPTALAAADQPSDEGQSAGRVAVERDGEEDQGGGGQRREQLVDEQLARGPRVEEDQEEGPRVGEHGAEGRQVEQDAATARHEAAAAA</sequence>
<feature type="compositionally biased region" description="Low complexity" evidence="1">
    <location>
        <begin position="238"/>
        <end position="260"/>
    </location>
</feature>
<proteinExistence type="predicted"/>
<dbReference type="PANTHER" id="PTHR37984">
    <property type="entry name" value="PROTEIN CBG26694"/>
    <property type="match status" value="1"/>
</dbReference>
<evidence type="ECO:0000313" key="3">
    <source>
        <dbReference type="Proteomes" id="UP000441208"/>
    </source>
</evidence>
<feature type="compositionally biased region" description="Low complexity" evidence="1">
    <location>
        <begin position="216"/>
        <end position="227"/>
    </location>
</feature>
<dbReference type="PANTHER" id="PTHR37984:SF15">
    <property type="entry name" value="INTEGRASE CATALYTIC DOMAIN-CONTAINING PROTEIN"/>
    <property type="match status" value="1"/>
</dbReference>
<dbReference type="InterPro" id="IPR050951">
    <property type="entry name" value="Retrovirus_Pol_polyprotein"/>
</dbReference>
<gene>
    <name evidence="2" type="ORF">PF007_g19586</name>
</gene>
<comment type="caution">
    <text evidence="2">The sequence shown here is derived from an EMBL/GenBank/DDBJ whole genome shotgun (WGS) entry which is preliminary data.</text>
</comment>
<dbReference type="Proteomes" id="UP000441208">
    <property type="component" value="Unassembled WGS sequence"/>
</dbReference>
<evidence type="ECO:0000256" key="1">
    <source>
        <dbReference type="SAM" id="MobiDB-lite"/>
    </source>
</evidence>
<dbReference type="AlphaFoldDB" id="A0A6A3R5E2"/>
<name>A0A6A3R5E2_9STRA</name>
<protein>
    <submittedName>
        <fullName evidence="2">Uncharacterized protein</fullName>
    </submittedName>
</protein>
<dbReference type="EMBL" id="QXFZ01001497">
    <property type="protein sequence ID" value="KAE9089474.1"/>
    <property type="molecule type" value="Genomic_DNA"/>
</dbReference>
<reference evidence="2 3" key="1">
    <citation type="submission" date="2018-08" db="EMBL/GenBank/DDBJ databases">
        <title>Genomic investigation of the strawberry pathogen Phytophthora fragariae indicates pathogenicity is determined by transcriptional variation in three key races.</title>
        <authorList>
            <person name="Adams T.M."/>
            <person name="Armitage A.D."/>
            <person name="Sobczyk M.K."/>
            <person name="Bates H.J."/>
            <person name="Dunwell J.M."/>
            <person name="Nellist C.F."/>
            <person name="Harrison R.J."/>
        </authorList>
    </citation>
    <scope>NUCLEOTIDE SEQUENCE [LARGE SCALE GENOMIC DNA]</scope>
    <source>
        <strain evidence="2 3">NOV-71</strain>
    </source>
</reference>
<feature type="compositionally biased region" description="Basic and acidic residues" evidence="1">
    <location>
        <begin position="408"/>
        <end position="445"/>
    </location>
</feature>
<accession>A0A6A3R5E2</accession>